<evidence type="ECO:0000256" key="1">
    <source>
        <dbReference type="SAM" id="MobiDB-lite"/>
    </source>
</evidence>
<feature type="region of interest" description="Disordered" evidence="1">
    <location>
        <begin position="1"/>
        <end position="60"/>
    </location>
</feature>
<reference evidence="2 3" key="1">
    <citation type="submission" date="2018-05" db="EMBL/GenBank/DDBJ databases">
        <title>Vancomycin-resistant Enterococcus faecium strain from Chelyabinsk, Russia.</title>
        <authorList>
            <person name="Gostev V."/>
            <person name="Goncharov A."/>
            <person name="Kolodzhieva V."/>
            <person name="Suvorov A."/>
            <person name="Sidorenko S."/>
            <person name="Zueva L."/>
        </authorList>
    </citation>
    <scope>NUCLEOTIDE SEQUENCE [LARGE SCALE GENOMIC DNA]</scope>
    <source>
        <strain evidence="2 3">20</strain>
    </source>
</reference>
<sequence length="87" mass="9105">MILQVYNEQQGLTGGSSESSSSPESSEPESAAPSTPAGGDVSSVDTNGNGNVTIKEAKAAGYSMPITSDHWLYQYMNDRDNDGMVGE</sequence>
<feature type="compositionally biased region" description="Polar residues" evidence="1">
    <location>
        <begin position="1"/>
        <end position="11"/>
    </location>
</feature>
<evidence type="ECO:0000313" key="2">
    <source>
        <dbReference type="EMBL" id="PZM53089.1"/>
    </source>
</evidence>
<feature type="compositionally biased region" description="Low complexity" evidence="1">
    <location>
        <begin position="15"/>
        <end position="39"/>
    </location>
</feature>
<feature type="compositionally biased region" description="Polar residues" evidence="1">
    <location>
        <begin position="43"/>
        <end position="52"/>
    </location>
</feature>
<comment type="caution">
    <text evidence="2">The sequence shown here is derived from an EMBL/GenBank/DDBJ whole genome shotgun (WGS) entry which is preliminary data.</text>
</comment>
<dbReference type="RefSeq" id="WP_070828460.1">
    <property type="nucleotide sequence ID" value="NZ_CP025392.1"/>
</dbReference>
<accession>A0AB73TM21</accession>
<dbReference type="EMBL" id="QHGU01000134">
    <property type="protein sequence ID" value="PZM53089.1"/>
    <property type="molecule type" value="Genomic_DNA"/>
</dbReference>
<protein>
    <submittedName>
        <fullName evidence="2">Uncharacterized protein</fullName>
    </submittedName>
</protein>
<organism evidence="2 3">
    <name type="scientific">Enterococcus faecium</name>
    <name type="common">Streptococcus faecium</name>
    <dbReference type="NCBI Taxonomy" id="1352"/>
    <lineage>
        <taxon>Bacteria</taxon>
        <taxon>Bacillati</taxon>
        <taxon>Bacillota</taxon>
        <taxon>Bacilli</taxon>
        <taxon>Lactobacillales</taxon>
        <taxon>Enterococcaceae</taxon>
        <taxon>Enterococcus</taxon>
    </lineage>
</organism>
<dbReference type="Proteomes" id="UP000249070">
    <property type="component" value="Unassembled WGS sequence"/>
</dbReference>
<gene>
    <name evidence="2" type="ORF">DKP91_14520</name>
</gene>
<evidence type="ECO:0000313" key="3">
    <source>
        <dbReference type="Proteomes" id="UP000249070"/>
    </source>
</evidence>
<proteinExistence type="predicted"/>
<dbReference type="AlphaFoldDB" id="A0AB73TM21"/>
<name>A0AB73TM21_ENTFC</name>